<keyword evidence="5 9" id="KW-0443">Lipid metabolism</keyword>
<evidence type="ECO:0000313" key="11">
    <source>
        <dbReference type="Proteomes" id="UP000184462"/>
    </source>
</evidence>
<name>A0A1M4WSH9_9FLAO</name>
<dbReference type="InterPro" id="IPR010946">
    <property type="entry name" value="GGGP_synth"/>
</dbReference>
<dbReference type="GO" id="GO:0005737">
    <property type="term" value="C:cytoplasm"/>
    <property type="evidence" value="ECO:0007669"/>
    <property type="project" value="InterPro"/>
</dbReference>
<keyword evidence="7 9" id="KW-1208">Phospholipid metabolism</keyword>
<dbReference type="GO" id="GO:0000287">
    <property type="term" value="F:magnesium ion binding"/>
    <property type="evidence" value="ECO:0007669"/>
    <property type="project" value="UniProtKB-UniRule"/>
</dbReference>
<evidence type="ECO:0000256" key="4">
    <source>
        <dbReference type="ARBA" id="ARBA00022842"/>
    </source>
</evidence>
<feature type="binding site" evidence="9">
    <location>
        <position position="52"/>
    </location>
    <ligand>
        <name>Mg(2+)</name>
        <dbReference type="ChEBI" id="CHEBI:18420"/>
    </ligand>
</feature>
<feature type="binding site" evidence="9">
    <location>
        <position position="24"/>
    </location>
    <ligand>
        <name>Mg(2+)</name>
        <dbReference type="ChEBI" id="CHEBI:18420"/>
    </ligand>
</feature>
<keyword evidence="6 9" id="KW-0594">Phospholipid biosynthesis</keyword>
<keyword evidence="4 9" id="KW-0460">Magnesium</keyword>
<dbReference type="Gene3D" id="3.20.20.390">
    <property type="entry name" value="FMN-linked oxidoreductases"/>
    <property type="match status" value="1"/>
</dbReference>
<keyword evidence="3 9" id="KW-0479">Metal-binding</keyword>
<dbReference type="InterPro" id="IPR038597">
    <property type="entry name" value="GGGP/HepGP_synthase_sf"/>
</dbReference>
<evidence type="ECO:0000256" key="7">
    <source>
        <dbReference type="ARBA" id="ARBA00023264"/>
    </source>
</evidence>
<sequence length="233" mass="25200">MKTHTQQLLKQLQLVGEQLAILIDPDKFKLHQTEAMVKALPSKTDYLFVGGSTATGQQTEACIKSLKQQTDLPIILFPGHYQQVCQAADAILFLSLLSGNNPDYLVHHQVASVPHLRASKLEILPTAYLLIDGGRPSSVERVSQTSAIAQTEVELIVNTALAAEFMGKQLIYLEAGSGALYPVSTEVISAVHKACRLPIIVGGGLKTQHQIEQAYQAGASLVVVGTAFEQQFI</sequence>
<evidence type="ECO:0000256" key="8">
    <source>
        <dbReference type="ARBA" id="ARBA00047288"/>
    </source>
</evidence>
<comment type="function">
    <text evidence="9">Prenyltransferase that catalyzes the transfer of the geranylgeranyl moiety of geranylgeranyl diphosphate (GGPP) to the C3 hydroxyl of sn-glycerol-1-phosphate (G1P).</text>
</comment>
<dbReference type="RefSeq" id="WP_073193245.1">
    <property type="nucleotide sequence ID" value="NZ_FQTW01000006.1"/>
</dbReference>
<reference evidence="10 11" key="1">
    <citation type="submission" date="2016-11" db="EMBL/GenBank/DDBJ databases">
        <authorList>
            <person name="Jaros S."/>
            <person name="Januszkiewicz K."/>
            <person name="Wedrychowicz H."/>
        </authorList>
    </citation>
    <scope>NUCLEOTIDE SEQUENCE [LARGE SCALE GENOMIC DNA]</scope>
    <source>
        <strain evidence="10 11">DSM 25661</strain>
    </source>
</reference>
<dbReference type="InterPro" id="IPR039074">
    <property type="entry name" value="GGGP/HepGP_synthase_I"/>
</dbReference>
<dbReference type="NCBIfam" id="NF003198">
    <property type="entry name" value="PRK04169.1-2"/>
    <property type="match status" value="1"/>
</dbReference>
<gene>
    <name evidence="10" type="ORF">SAMN05444278_106135</name>
</gene>
<dbReference type="NCBIfam" id="TIGR01769">
    <property type="entry name" value="GGGP"/>
    <property type="match status" value="1"/>
</dbReference>
<evidence type="ECO:0000256" key="5">
    <source>
        <dbReference type="ARBA" id="ARBA00023098"/>
    </source>
</evidence>
<dbReference type="PANTHER" id="PTHR40029:SF2">
    <property type="entry name" value="HEPTAPRENYLGLYCERYL PHOSPHATE SYNTHASE"/>
    <property type="match status" value="1"/>
</dbReference>
<evidence type="ECO:0000313" key="10">
    <source>
        <dbReference type="EMBL" id="SHE83942.1"/>
    </source>
</evidence>
<evidence type="ECO:0000256" key="3">
    <source>
        <dbReference type="ARBA" id="ARBA00022723"/>
    </source>
</evidence>
<comment type="cofactor">
    <cofactor evidence="9">
        <name>Mg(2+)</name>
        <dbReference type="ChEBI" id="CHEBI:18420"/>
    </cofactor>
</comment>
<evidence type="ECO:0000256" key="6">
    <source>
        <dbReference type="ARBA" id="ARBA00023209"/>
    </source>
</evidence>
<feature type="binding site" evidence="9">
    <location>
        <begin position="225"/>
        <end position="226"/>
    </location>
    <ligand>
        <name>sn-glycerol 1-phosphate</name>
        <dbReference type="ChEBI" id="CHEBI:57685"/>
    </ligand>
</feature>
<organism evidence="10 11">
    <name type="scientific">Psychroflexus salarius</name>
    <dbReference type="NCBI Taxonomy" id="1155689"/>
    <lineage>
        <taxon>Bacteria</taxon>
        <taxon>Pseudomonadati</taxon>
        <taxon>Bacteroidota</taxon>
        <taxon>Flavobacteriia</taxon>
        <taxon>Flavobacteriales</taxon>
        <taxon>Flavobacteriaceae</taxon>
        <taxon>Psychroflexus</taxon>
    </lineage>
</organism>
<dbReference type="HAMAP" id="MF_00112">
    <property type="entry name" value="GGGP_HepGP_synthase"/>
    <property type="match status" value="1"/>
</dbReference>
<comment type="similarity">
    <text evidence="9">Belongs to the GGGP/HepGP synthase family. Group II subfamily.</text>
</comment>
<dbReference type="OrthoDB" id="9807235at2"/>
<dbReference type="NCBIfam" id="TIGR01768">
    <property type="entry name" value="GGGP-family"/>
    <property type="match status" value="1"/>
</dbReference>
<feature type="binding site" evidence="9">
    <location>
        <begin position="203"/>
        <end position="204"/>
    </location>
    <ligand>
        <name>sn-glycerol 1-phosphate</name>
        <dbReference type="ChEBI" id="CHEBI:57685"/>
    </ligand>
</feature>
<protein>
    <recommendedName>
        <fullName evidence="9">Geranylgeranylglyceryl phosphate synthase</fullName>
        <shortName evidence="9">GGGP synthase</shortName>
        <shortName evidence="9">GGGPS</shortName>
        <ecNumber evidence="9">2.5.1.41</ecNumber>
    </recommendedName>
    <alternativeName>
        <fullName evidence="9">(S)-3-O-geranylgeranylglyceryl phosphate synthase</fullName>
    </alternativeName>
    <alternativeName>
        <fullName evidence="9">Phosphoglycerol geranylgeranyltransferase</fullName>
    </alternativeName>
</protein>
<dbReference type="InterPro" id="IPR008205">
    <property type="entry name" value="GGGP_HepGP_synthase"/>
</dbReference>
<proteinExistence type="inferred from homology"/>
<dbReference type="GO" id="GO:0046474">
    <property type="term" value="P:glycerophospholipid biosynthetic process"/>
    <property type="evidence" value="ECO:0007669"/>
    <property type="project" value="UniProtKB-UniRule"/>
</dbReference>
<dbReference type="GO" id="GO:0047294">
    <property type="term" value="F:phosphoglycerol geranylgeranyltransferase activity"/>
    <property type="evidence" value="ECO:0007669"/>
    <property type="project" value="UniProtKB-UniRule"/>
</dbReference>
<dbReference type="SUPFAM" id="SSF51395">
    <property type="entry name" value="FMN-linked oxidoreductases"/>
    <property type="match status" value="1"/>
</dbReference>
<dbReference type="EC" id="2.5.1.41" evidence="9"/>
<accession>A0A1M4WSH9</accession>
<dbReference type="Proteomes" id="UP000184462">
    <property type="component" value="Unassembled WGS sequence"/>
</dbReference>
<evidence type="ECO:0000256" key="1">
    <source>
        <dbReference type="ARBA" id="ARBA00022516"/>
    </source>
</evidence>
<keyword evidence="2 9" id="KW-0808">Transferase</keyword>
<keyword evidence="11" id="KW-1185">Reference proteome</keyword>
<dbReference type="STRING" id="1155689.SAMN05444278_106135"/>
<keyword evidence="1 9" id="KW-0444">Lipid biosynthesis</keyword>
<comment type="catalytic activity">
    <reaction evidence="8 9">
        <text>sn-glycerol 1-phosphate + (2E,6E,10E)-geranylgeranyl diphosphate = sn-3-O-(geranylgeranyl)glycerol 1-phosphate + diphosphate</text>
        <dbReference type="Rhea" id="RHEA:23404"/>
        <dbReference type="ChEBI" id="CHEBI:33019"/>
        <dbReference type="ChEBI" id="CHEBI:57677"/>
        <dbReference type="ChEBI" id="CHEBI:57685"/>
        <dbReference type="ChEBI" id="CHEBI:58756"/>
        <dbReference type="EC" id="2.5.1.41"/>
    </reaction>
</comment>
<dbReference type="Pfam" id="PF01884">
    <property type="entry name" value="PcrB"/>
    <property type="match status" value="1"/>
</dbReference>
<dbReference type="EMBL" id="FQTW01000006">
    <property type="protein sequence ID" value="SHE83942.1"/>
    <property type="molecule type" value="Genomic_DNA"/>
</dbReference>
<dbReference type="AlphaFoldDB" id="A0A1M4WSH9"/>
<comment type="caution">
    <text evidence="9">Lacks conserved residue(s) required for the propagation of feature annotation.</text>
</comment>
<dbReference type="GO" id="GO:0120536">
    <property type="term" value="F:heptaprenylglyceryl phosphate synthase activity"/>
    <property type="evidence" value="ECO:0007669"/>
    <property type="project" value="UniProtKB-ARBA"/>
</dbReference>
<feature type="binding site" evidence="9">
    <location>
        <begin position="172"/>
        <end position="178"/>
    </location>
    <ligand>
        <name>sn-glycerol 1-phosphate</name>
        <dbReference type="ChEBI" id="CHEBI:57685"/>
    </ligand>
</feature>
<evidence type="ECO:0000256" key="2">
    <source>
        <dbReference type="ARBA" id="ARBA00022679"/>
    </source>
</evidence>
<evidence type="ECO:0000256" key="9">
    <source>
        <dbReference type="HAMAP-Rule" id="MF_00112"/>
    </source>
</evidence>
<dbReference type="PANTHER" id="PTHR40029">
    <property type="match status" value="1"/>
</dbReference>